<dbReference type="GO" id="GO:0009396">
    <property type="term" value="P:folic acid-containing compound biosynthetic process"/>
    <property type="evidence" value="ECO:0007669"/>
    <property type="project" value="TreeGrafter"/>
</dbReference>
<dbReference type="PANTHER" id="PTHR23407:SF1">
    <property type="entry name" value="5-FORMYLTETRAHYDROFOLATE CYCLO-LIGASE"/>
    <property type="match status" value="1"/>
</dbReference>
<sequence length="205" mass="23515">MVSLHVNIISLSGKSEARRAIRRARALISPLERHSAESAVVAMAMQLGLLRRGLKIAAYIPAGSEFSPWQLMLSALVRDVEVYVPKVPRRGRKLSFVRLDSKNRWKLGPQNILEPLDGEICSPRDLDIVFLPLLGFDASLARLGQGGGYYDCTFEFRRMRRSWKKPRLIGLAFDMQYFEQLPVDIWDLRLDYILTGNKVWKRPIF</sequence>
<keyword evidence="7" id="KW-1185">Reference proteome</keyword>
<gene>
    <name evidence="6" type="ORF">EJO50_13060</name>
</gene>
<keyword evidence="2 4" id="KW-0547">Nucleotide-binding</keyword>
<dbReference type="GO" id="GO:0005524">
    <property type="term" value="F:ATP binding"/>
    <property type="evidence" value="ECO:0007669"/>
    <property type="project" value="UniProtKB-KW"/>
</dbReference>
<comment type="similarity">
    <text evidence="1 5">Belongs to the 5-formyltetrahydrofolate cyclo-ligase family.</text>
</comment>
<comment type="cofactor">
    <cofactor evidence="5">
        <name>Mg(2+)</name>
        <dbReference type="ChEBI" id="CHEBI:18420"/>
    </cofactor>
</comment>
<evidence type="ECO:0000256" key="1">
    <source>
        <dbReference type="ARBA" id="ARBA00010638"/>
    </source>
</evidence>
<keyword evidence="5" id="KW-0460">Magnesium</keyword>
<keyword evidence="3 4" id="KW-0067">ATP-binding</keyword>
<organism evidence="6 7">
    <name type="scientific">Iodobacter ciconiae</name>
    <dbReference type="NCBI Taxonomy" id="2496266"/>
    <lineage>
        <taxon>Bacteria</taxon>
        <taxon>Pseudomonadati</taxon>
        <taxon>Pseudomonadota</taxon>
        <taxon>Betaproteobacteria</taxon>
        <taxon>Neisseriales</taxon>
        <taxon>Chitinibacteraceae</taxon>
        <taxon>Iodobacter</taxon>
    </lineage>
</organism>
<evidence type="ECO:0000313" key="6">
    <source>
        <dbReference type="EMBL" id="AZN38179.1"/>
    </source>
</evidence>
<evidence type="ECO:0000256" key="2">
    <source>
        <dbReference type="ARBA" id="ARBA00022741"/>
    </source>
</evidence>
<accession>A0A3S8ZXH6</accession>
<protein>
    <recommendedName>
        <fullName evidence="5">5-formyltetrahydrofolate cyclo-ligase</fullName>
        <ecNumber evidence="5">6.3.3.2</ecNumber>
    </recommendedName>
</protein>
<reference evidence="6 7" key="1">
    <citation type="submission" date="2018-12" db="EMBL/GenBank/DDBJ databases">
        <title>Complete genome sequence of Iodobacter sp. H11R3.</title>
        <authorList>
            <person name="Bae J.-W."/>
        </authorList>
    </citation>
    <scope>NUCLEOTIDE SEQUENCE [LARGE SCALE GENOMIC DNA]</scope>
    <source>
        <strain evidence="6 7">H11R3</strain>
    </source>
</reference>
<name>A0A3S8ZXH6_9NEIS</name>
<evidence type="ECO:0000256" key="5">
    <source>
        <dbReference type="RuleBase" id="RU361279"/>
    </source>
</evidence>
<dbReference type="NCBIfam" id="TIGR02727">
    <property type="entry name" value="MTHFS_bact"/>
    <property type="match status" value="1"/>
</dbReference>
<dbReference type="PIRSF" id="PIRSF006806">
    <property type="entry name" value="FTHF_cligase"/>
    <property type="match status" value="1"/>
</dbReference>
<dbReference type="PANTHER" id="PTHR23407">
    <property type="entry name" value="ATPASE INHIBITOR/5-FORMYLTETRAHYDROFOLATE CYCLO-LIGASE"/>
    <property type="match status" value="1"/>
</dbReference>
<dbReference type="InterPro" id="IPR002698">
    <property type="entry name" value="FTHF_cligase"/>
</dbReference>
<dbReference type="GO" id="GO:0046872">
    <property type="term" value="F:metal ion binding"/>
    <property type="evidence" value="ECO:0007669"/>
    <property type="project" value="UniProtKB-KW"/>
</dbReference>
<feature type="binding site" evidence="4">
    <location>
        <position position="65"/>
    </location>
    <ligand>
        <name>substrate</name>
    </ligand>
</feature>
<feature type="binding site" evidence="4">
    <location>
        <position position="60"/>
    </location>
    <ligand>
        <name>substrate</name>
    </ligand>
</feature>
<feature type="binding site" evidence="4">
    <location>
        <begin position="14"/>
        <end position="18"/>
    </location>
    <ligand>
        <name>ATP</name>
        <dbReference type="ChEBI" id="CHEBI:30616"/>
    </ligand>
</feature>
<dbReference type="OrthoDB" id="9801938at2"/>
<dbReference type="InterPro" id="IPR037171">
    <property type="entry name" value="NagB/RpiA_transferase-like"/>
</dbReference>
<dbReference type="GO" id="GO:0035999">
    <property type="term" value="P:tetrahydrofolate interconversion"/>
    <property type="evidence" value="ECO:0007669"/>
    <property type="project" value="TreeGrafter"/>
</dbReference>
<evidence type="ECO:0000256" key="4">
    <source>
        <dbReference type="PIRSR" id="PIRSR006806-1"/>
    </source>
</evidence>
<dbReference type="GO" id="GO:0030272">
    <property type="term" value="F:5-formyltetrahydrofolate cyclo-ligase activity"/>
    <property type="evidence" value="ECO:0007669"/>
    <property type="project" value="UniProtKB-EC"/>
</dbReference>
<dbReference type="Gene3D" id="3.40.50.10420">
    <property type="entry name" value="NagB/RpiA/CoA transferase-like"/>
    <property type="match status" value="1"/>
</dbReference>
<dbReference type="InterPro" id="IPR024185">
    <property type="entry name" value="FTHF_cligase-like_sf"/>
</dbReference>
<evidence type="ECO:0000313" key="7">
    <source>
        <dbReference type="Proteomes" id="UP000282438"/>
    </source>
</evidence>
<dbReference type="AlphaFoldDB" id="A0A3S8ZXH6"/>
<comment type="catalytic activity">
    <reaction evidence="5">
        <text>(6S)-5-formyl-5,6,7,8-tetrahydrofolate + ATP = (6R)-5,10-methenyltetrahydrofolate + ADP + phosphate</text>
        <dbReference type="Rhea" id="RHEA:10488"/>
        <dbReference type="ChEBI" id="CHEBI:30616"/>
        <dbReference type="ChEBI" id="CHEBI:43474"/>
        <dbReference type="ChEBI" id="CHEBI:57455"/>
        <dbReference type="ChEBI" id="CHEBI:57457"/>
        <dbReference type="ChEBI" id="CHEBI:456216"/>
        <dbReference type="EC" id="6.3.3.2"/>
    </reaction>
</comment>
<dbReference type="SUPFAM" id="SSF100950">
    <property type="entry name" value="NagB/RpiA/CoA transferase-like"/>
    <property type="match status" value="1"/>
</dbReference>
<dbReference type="EC" id="6.3.3.2" evidence="5"/>
<evidence type="ECO:0000256" key="3">
    <source>
        <dbReference type="ARBA" id="ARBA00022840"/>
    </source>
</evidence>
<keyword evidence="5" id="KW-0479">Metal-binding</keyword>
<feature type="binding site" evidence="4">
    <location>
        <begin position="142"/>
        <end position="150"/>
    </location>
    <ligand>
        <name>ATP</name>
        <dbReference type="ChEBI" id="CHEBI:30616"/>
    </ligand>
</feature>
<proteinExistence type="inferred from homology"/>
<keyword evidence="6" id="KW-0436">Ligase</keyword>
<dbReference type="Proteomes" id="UP000282438">
    <property type="component" value="Chromosome"/>
</dbReference>
<dbReference type="Pfam" id="PF01812">
    <property type="entry name" value="5-FTHF_cyc-lig"/>
    <property type="match status" value="1"/>
</dbReference>
<dbReference type="EMBL" id="CP034433">
    <property type="protein sequence ID" value="AZN38179.1"/>
    <property type="molecule type" value="Genomic_DNA"/>
</dbReference>
<dbReference type="KEGG" id="iod:EJO50_13060"/>